<feature type="compositionally biased region" description="Polar residues" evidence="1">
    <location>
        <begin position="673"/>
        <end position="689"/>
    </location>
</feature>
<dbReference type="OrthoDB" id="167398at2759"/>
<dbReference type="InterPro" id="IPR005197">
    <property type="entry name" value="Glyco_hydro_71"/>
</dbReference>
<dbReference type="InterPro" id="IPR029167">
    <property type="entry name" value="Mug117"/>
</dbReference>
<comment type="caution">
    <text evidence="2">The sequence shown here is derived from an EMBL/GenBank/DDBJ whole genome shotgun (WGS) entry which is preliminary data.</text>
</comment>
<dbReference type="GeneID" id="70228249"/>
<feature type="region of interest" description="Disordered" evidence="1">
    <location>
        <begin position="240"/>
        <end position="262"/>
    </location>
</feature>
<dbReference type="Pfam" id="PF15474">
    <property type="entry name" value="MU117"/>
    <property type="match status" value="1"/>
</dbReference>
<feature type="compositionally biased region" description="Polar residues" evidence="1">
    <location>
        <begin position="245"/>
        <end position="257"/>
    </location>
</feature>
<dbReference type="InterPro" id="IPR024079">
    <property type="entry name" value="MetalloPept_cat_dom_sf"/>
</dbReference>
<proteinExistence type="predicted"/>
<dbReference type="Proteomes" id="UP000720189">
    <property type="component" value="Unassembled WGS sequence"/>
</dbReference>
<sequence length="799" mass="88420">MLWCLDGFVLNAGYPKLDWVPQTLSHLYGYADDLASKGGKFRLALSLDLYATGAWCYDKKLGDDCGGPKEYEAILNSFLGRDSYFRYGRDNFPFITSFSTGRQTDKNFVAWKKSFANEMYFVPGIDDTTGFWESYPAWWDYWGDLIDGASVWESAWPKVHGINEGDLSRDTKVMGPLQKKGKTFMMPISMLQYKNAYGANLYRRGEMNVVKRMENILGMDPQPNIIQLLTWNDGPENHHFGNLWPEQNTDAQPNQYDSPDGSDHTALQSLYSAFIHAWKNGGSMVLVFSKRDESIPQGALWHKSIFQSTTCPGGDSSVKYFQAPNGTDAGQDALHWALVVPANAAGFTTGLNYGTVEDGVEDGTQRLVIKNGDIVVAGTDRGRCLAQDCHNGIYNFNPVIMPVKGEKVLGTTLGPRDADPSHNHNSPYASIPFDGYISCSLSQKEDIKPAWRDVVTILAKIPAFQPGGLLEQRNFGADIAERSSNISFINGVYANLRKLTTTAREGRIIRASCQDLTQAGFDIQTRCNSIKGAAGTIGGYAFDDATSSPGGTIVFCGGFFAPGQEHLAAVQRELDAHRTKQKDSIFMNGKFRPMIHELVHLPSVSHNLIGSGKEDDVIIKDQYIGADQQTNAYKVYMPEMVKKLARMRTRRYLTTANADTYAWYTVENDDDPTTTSSAPPEPQPTAQSTTYDCKGSGICGLSTFQVKYCDRAINSLIRNDDKNYGDGKALSGNCWGDATDNGCGVFVTGKGCVLSGNEMWWKYQDLRDDDKGGCDRCGSVHYGDGCRFTVNYQTNCDNR</sequence>
<dbReference type="GO" id="GO:0051118">
    <property type="term" value="F:glucan endo-1,3-alpha-glucosidase activity"/>
    <property type="evidence" value="ECO:0007669"/>
    <property type="project" value="InterPro"/>
</dbReference>
<protein>
    <submittedName>
        <fullName evidence="2">Glycosyl hydrolase family 71-domain-containing protein</fullName>
    </submittedName>
</protein>
<reference evidence="2" key="1">
    <citation type="journal article" date="2021" name="Nat. Commun.">
        <title>Genetic determinants of endophytism in the Arabidopsis root mycobiome.</title>
        <authorList>
            <person name="Mesny F."/>
            <person name="Miyauchi S."/>
            <person name="Thiergart T."/>
            <person name="Pickel B."/>
            <person name="Atanasova L."/>
            <person name="Karlsson M."/>
            <person name="Huettel B."/>
            <person name="Barry K.W."/>
            <person name="Haridas S."/>
            <person name="Chen C."/>
            <person name="Bauer D."/>
            <person name="Andreopoulos W."/>
            <person name="Pangilinan J."/>
            <person name="LaButti K."/>
            <person name="Riley R."/>
            <person name="Lipzen A."/>
            <person name="Clum A."/>
            <person name="Drula E."/>
            <person name="Henrissat B."/>
            <person name="Kohler A."/>
            <person name="Grigoriev I.V."/>
            <person name="Martin F.M."/>
            <person name="Hacquard S."/>
        </authorList>
    </citation>
    <scope>NUCLEOTIDE SEQUENCE</scope>
    <source>
        <strain evidence="2">MPI-CAGE-AT-0023</strain>
    </source>
</reference>
<evidence type="ECO:0000256" key="1">
    <source>
        <dbReference type="SAM" id="MobiDB-lite"/>
    </source>
</evidence>
<dbReference type="Gene3D" id="3.40.390.10">
    <property type="entry name" value="Collagenase (Catalytic Domain)"/>
    <property type="match status" value="1"/>
</dbReference>
<organism evidence="2 3">
    <name type="scientific">Fusarium redolens</name>
    <dbReference type="NCBI Taxonomy" id="48865"/>
    <lineage>
        <taxon>Eukaryota</taxon>
        <taxon>Fungi</taxon>
        <taxon>Dikarya</taxon>
        <taxon>Ascomycota</taxon>
        <taxon>Pezizomycotina</taxon>
        <taxon>Sordariomycetes</taxon>
        <taxon>Hypocreomycetidae</taxon>
        <taxon>Hypocreales</taxon>
        <taxon>Nectriaceae</taxon>
        <taxon>Fusarium</taxon>
        <taxon>Fusarium redolens species complex</taxon>
    </lineage>
</organism>
<name>A0A9P9KUZ0_FUSRE</name>
<feature type="region of interest" description="Disordered" evidence="1">
    <location>
        <begin position="670"/>
        <end position="689"/>
    </location>
</feature>
<accession>A0A9P9KUZ0</accession>
<dbReference type="Pfam" id="PF03659">
    <property type="entry name" value="Glyco_hydro_71"/>
    <property type="match status" value="1"/>
</dbReference>
<keyword evidence="2" id="KW-0378">Hydrolase</keyword>
<keyword evidence="3" id="KW-1185">Reference proteome</keyword>
<evidence type="ECO:0000313" key="2">
    <source>
        <dbReference type="EMBL" id="KAH7269011.1"/>
    </source>
</evidence>
<gene>
    <name evidence="2" type="ORF">BKA55DRAFT_682104</name>
</gene>
<dbReference type="AlphaFoldDB" id="A0A9P9KUZ0"/>
<dbReference type="RefSeq" id="XP_046055779.1">
    <property type="nucleotide sequence ID" value="XM_046198295.1"/>
</dbReference>
<dbReference type="GO" id="GO:0008237">
    <property type="term" value="F:metallopeptidase activity"/>
    <property type="evidence" value="ECO:0007669"/>
    <property type="project" value="InterPro"/>
</dbReference>
<evidence type="ECO:0000313" key="3">
    <source>
        <dbReference type="Proteomes" id="UP000720189"/>
    </source>
</evidence>
<dbReference type="EMBL" id="JAGMUX010000001">
    <property type="protein sequence ID" value="KAH7269011.1"/>
    <property type="molecule type" value="Genomic_DNA"/>
</dbReference>